<keyword evidence="8" id="KW-0325">Glycoprotein</keyword>
<dbReference type="Pfam" id="PF00060">
    <property type="entry name" value="Lig_chan"/>
    <property type="match status" value="1"/>
</dbReference>
<evidence type="ECO:0000256" key="5">
    <source>
        <dbReference type="ARBA" id="ARBA00022989"/>
    </source>
</evidence>
<keyword evidence="12" id="KW-1185">Reference proteome</keyword>
<evidence type="ECO:0000256" key="8">
    <source>
        <dbReference type="ARBA" id="ARBA00023180"/>
    </source>
</evidence>
<keyword evidence="4 9" id="KW-0812">Transmembrane</keyword>
<evidence type="ECO:0000256" key="3">
    <source>
        <dbReference type="ARBA" id="ARBA00022475"/>
    </source>
</evidence>
<dbReference type="InterPro" id="IPR052192">
    <property type="entry name" value="Insect_Ionotropic_Sensory_Rcpt"/>
</dbReference>
<dbReference type="Gene3D" id="1.10.287.70">
    <property type="match status" value="1"/>
</dbReference>
<dbReference type="GO" id="GO:0005886">
    <property type="term" value="C:plasma membrane"/>
    <property type="evidence" value="ECO:0007669"/>
    <property type="project" value="UniProtKB-SubCell"/>
</dbReference>
<protein>
    <recommendedName>
        <fullName evidence="10">Ionotropic glutamate receptor C-terminal domain-containing protein</fullName>
    </recommendedName>
</protein>
<keyword evidence="7" id="KW-0675">Receptor</keyword>
<evidence type="ECO:0000313" key="12">
    <source>
        <dbReference type="Proteomes" id="UP001487740"/>
    </source>
</evidence>
<name>A0AAW0UG51_SCYPA</name>
<evidence type="ECO:0000313" key="11">
    <source>
        <dbReference type="EMBL" id="KAK8399139.1"/>
    </source>
</evidence>
<dbReference type="PANTHER" id="PTHR42643">
    <property type="entry name" value="IONOTROPIC RECEPTOR 20A-RELATED"/>
    <property type="match status" value="1"/>
</dbReference>
<dbReference type="PANTHER" id="PTHR42643:SF38">
    <property type="entry name" value="IONOTROPIC RECEPTOR 100A"/>
    <property type="match status" value="1"/>
</dbReference>
<keyword evidence="6 9" id="KW-0472">Membrane</keyword>
<dbReference type="InterPro" id="IPR001320">
    <property type="entry name" value="Iontro_rcpt_C"/>
</dbReference>
<evidence type="ECO:0000256" key="6">
    <source>
        <dbReference type="ARBA" id="ARBA00023136"/>
    </source>
</evidence>
<evidence type="ECO:0000256" key="7">
    <source>
        <dbReference type="ARBA" id="ARBA00023170"/>
    </source>
</evidence>
<evidence type="ECO:0000256" key="1">
    <source>
        <dbReference type="ARBA" id="ARBA00004651"/>
    </source>
</evidence>
<dbReference type="AlphaFoldDB" id="A0AAW0UG51"/>
<comment type="similarity">
    <text evidence="2">Belongs to the glutamate-gated ion channel (TC 1.A.10.1) family.</text>
</comment>
<evidence type="ECO:0000256" key="9">
    <source>
        <dbReference type="SAM" id="Phobius"/>
    </source>
</evidence>
<keyword evidence="3" id="KW-1003">Cell membrane</keyword>
<comment type="caution">
    <text evidence="11">The sequence shown here is derived from an EMBL/GenBank/DDBJ whole genome shotgun (WGS) entry which is preliminary data.</text>
</comment>
<gene>
    <name evidence="11" type="ORF">O3P69_004306</name>
</gene>
<dbReference type="SUPFAM" id="SSF53850">
    <property type="entry name" value="Periplasmic binding protein-like II"/>
    <property type="match status" value="1"/>
</dbReference>
<dbReference type="GO" id="GO:0050906">
    <property type="term" value="P:detection of stimulus involved in sensory perception"/>
    <property type="evidence" value="ECO:0007669"/>
    <property type="project" value="UniProtKB-ARBA"/>
</dbReference>
<dbReference type="Proteomes" id="UP001487740">
    <property type="component" value="Unassembled WGS sequence"/>
</dbReference>
<proteinExistence type="inferred from homology"/>
<evidence type="ECO:0000259" key="10">
    <source>
        <dbReference type="Pfam" id="PF00060"/>
    </source>
</evidence>
<dbReference type="GO" id="GO:0015276">
    <property type="term" value="F:ligand-gated monoatomic ion channel activity"/>
    <property type="evidence" value="ECO:0007669"/>
    <property type="project" value="InterPro"/>
</dbReference>
<feature type="transmembrane region" description="Helical" evidence="9">
    <location>
        <begin position="117"/>
        <end position="141"/>
    </location>
</feature>
<dbReference type="EMBL" id="JARAKH010000012">
    <property type="protein sequence ID" value="KAK8399139.1"/>
    <property type="molecule type" value="Genomic_DNA"/>
</dbReference>
<evidence type="ECO:0000256" key="4">
    <source>
        <dbReference type="ARBA" id="ARBA00022692"/>
    </source>
</evidence>
<feature type="transmembrane region" description="Helical" evidence="9">
    <location>
        <begin position="181"/>
        <end position="200"/>
    </location>
</feature>
<reference evidence="11 12" key="1">
    <citation type="submission" date="2023-03" db="EMBL/GenBank/DDBJ databases">
        <title>High-quality genome of Scylla paramamosain provides insights in environmental adaptation.</title>
        <authorList>
            <person name="Zhang L."/>
        </authorList>
    </citation>
    <scope>NUCLEOTIDE SEQUENCE [LARGE SCALE GENOMIC DNA]</scope>
    <source>
        <strain evidence="11">LZ_2023a</strain>
        <tissue evidence="11">Muscle</tissue>
    </source>
</reference>
<accession>A0AAW0UG51</accession>
<comment type="subcellular location">
    <subcellularLocation>
        <location evidence="1">Cell membrane</location>
        <topology evidence="1">Multi-pass membrane protein</topology>
    </subcellularLocation>
</comment>
<organism evidence="11 12">
    <name type="scientific">Scylla paramamosain</name>
    <name type="common">Mud crab</name>
    <dbReference type="NCBI Taxonomy" id="85552"/>
    <lineage>
        <taxon>Eukaryota</taxon>
        <taxon>Metazoa</taxon>
        <taxon>Ecdysozoa</taxon>
        <taxon>Arthropoda</taxon>
        <taxon>Crustacea</taxon>
        <taxon>Multicrustacea</taxon>
        <taxon>Malacostraca</taxon>
        <taxon>Eumalacostraca</taxon>
        <taxon>Eucarida</taxon>
        <taxon>Decapoda</taxon>
        <taxon>Pleocyemata</taxon>
        <taxon>Brachyura</taxon>
        <taxon>Eubrachyura</taxon>
        <taxon>Portunoidea</taxon>
        <taxon>Portunidae</taxon>
        <taxon>Portuninae</taxon>
        <taxon>Scylla</taxon>
    </lineage>
</organism>
<sequence length="366" mass="41382">METKYCSKQRIGLTGNGCFHGIMGRQRSVHHEAIETVITVREKWGYPLPNGSWTGLVGMLGRADAELAISNLFVSSLEGRDEYQGYTNFFDTDYSCFLIRTEPPMPRWQSPGLPYTLSTWLAILGSLLAIGIILNLVALAATEGPDEGKETVNLKWFPAAMLFTISLHLQEPYSALPRRQATRIMVAFMLMYTFILAKSYSCNLTAFLTVARQPTGIDTIKELFESSLPLFENTNYVKASLVQSPNVYLRGLVERHTLVTDLREIMKLVRKGKGVAVVNRSTKEFNINTQLHHSEGAHETRMMKECFSAYTVAVGIRSHSPLKYLFDKAISKIFESGLVTYWKLDSYTQFKKDKKRKLGSQKYNEG</sequence>
<feature type="domain" description="Ionotropic glutamate receptor C-terminal" evidence="10">
    <location>
        <begin position="117"/>
        <end position="286"/>
    </location>
</feature>
<evidence type="ECO:0000256" key="2">
    <source>
        <dbReference type="ARBA" id="ARBA00008685"/>
    </source>
</evidence>
<feature type="transmembrane region" description="Helical" evidence="9">
    <location>
        <begin position="153"/>
        <end position="169"/>
    </location>
</feature>
<keyword evidence="5 9" id="KW-1133">Transmembrane helix</keyword>